<proteinExistence type="predicted"/>
<keyword evidence="3" id="KW-1185">Reference proteome</keyword>
<protein>
    <submittedName>
        <fullName evidence="2">Uncharacterized protein</fullName>
    </submittedName>
</protein>
<gene>
    <name evidence="2" type="ORF">QJS10_CPB12g00645</name>
</gene>
<name>A0AAV9DQ24_ACOCL</name>
<reference evidence="2" key="1">
    <citation type="journal article" date="2023" name="Nat. Commun.">
        <title>Diploid and tetraploid genomes of Acorus and the evolution of monocots.</title>
        <authorList>
            <person name="Ma L."/>
            <person name="Liu K.W."/>
            <person name="Li Z."/>
            <person name="Hsiao Y.Y."/>
            <person name="Qi Y."/>
            <person name="Fu T."/>
            <person name="Tang G.D."/>
            <person name="Zhang D."/>
            <person name="Sun W.H."/>
            <person name="Liu D.K."/>
            <person name="Li Y."/>
            <person name="Chen G.Z."/>
            <person name="Liu X.D."/>
            <person name="Liao X.Y."/>
            <person name="Jiang Y.T."/>
            <person name="Yu X."/>
            <person name="Hao Y."/>
            <person name="Huang J."/>
            <person name="Zhao X.W."/>
            <person name="Ke S."/>
            <person name="Chen Y.Y."/>
            <person name="Wu W.L."/>
            <person name="Hsu J.L."/>
            <person name="Lin Y.F."/>
            <person name="Huang M.D."/>
            <person name="Li C.Y."/>
            <person name="Huang L."/>
            <person name="Wang Z.W."/>
            <person name="Zhao X."/>
            <person name="Zhong W.Y."/>
            <person name="Peng D.H."/>
            <person name="Ahmad S."/>
            <person name="Lan S."/>
            <person name="Zhang J.S."/>
            <person name="Tsai W.C."/>
            <person name="Van de Peer Y."/>
            <person name="Liu Z.J."/>
        </authorList>
    </citation>
    <scope>NUCLEOTIDE SEQUENCE</scope>
    <source>
        <strain evidence="2">CP</strain>
    </source>
</reference>
<feature type="compositionally biased region" description="Polar residues" evidence="1">
    <location>
        <begin position="94"/>
        <end position="104"/>
    </location>
</feature>
<dbReference type="EMBL" id="JAUJYO010000012">
    <property type="protein sequence ID" value="KAK1303061.1"/>
    <property type="molecule type" value="Genomic_DNA"/>
</dbReference>
<feature type="compositionally biased region" description="Polar residues" evidence="1">
    <location>
        <begin position="55"/>
        <end position="65"/>
    </location>
</feature>
<feature type="region of interest" description="Disordered" evidence="1">
    <location>
        <begin position="1"/>
        <end position="171"/>
    </location>
</feature>
<evidence type="ECO:0000256" key="1">
    <source>
        <dbReference type="SAM" id="MobiDB-lite"/>
    </source>
</evidence>
<evidence type="ECO:0000313" key="2">
    <source>
        <dbReference type="EMBL" id="KAK1303061.1"/>
    </source>
</evidence>
<evidence type="ECO:0000313" key="3">
    <source>
        <dbReference type="Proteomes" id="UP001180020"/>
    </source>
</evidence>
<accession>A0AAV9DQ24</accession>
<feature type="compositionally biased region" description="Polar residues" evidence="1">
    <location>
        <begin position="77"/>
        <end position="87"/>
    </location>
</feature>
<dbReference type="AlphaFoldDB" id="A0AAV9DQ24"/>
<organism evidence="2 3">
    <name type="scientific">Acorus calamus</name>
    <name type="common">Sweet flag</name>
    <dbReference type="NCBI Taxonomy" id="4465"/>
    <lineage>
        <taxon>Eukaryota</taxon>
        <taxon>Viridiplantae</taxon>
        <taxon>Streptophyta</taxon>
        <taxon>Embryophyta</taxon>
        <taxon>Tracheophyta</taxon>
        <taxon>Spermatophyta</taxon>
        <taxon>Magnoliopsida</taxon>
        <taxon>Liliopsida</taxon>
        <taxon>Acoraceae</taxon>
        <taxon>Acorus</taxon>
    </lineage>
</organism>
<reference evidence="2" key="2">
    <citation type="submission" date="2023-06" db="EMBL/GenBank/DDBJ databases">
        <authorList>
            <person name="Ma L."/>
            <person name="Liu K.-W."/>
            <person name="Li Z."/>
            <person name="Hsiao Y.-Y."/>
            <person name="Qi Y."/>
            <person name="Fu T."/>
            <person name="Tang G."/>
            <person name="Zhang D."/>
            <person name="Sun W.-H."/>
            <person name="Liu D.-K."/>
            <person name="Li Y."/>
            <person name="Chen G.-Z."/>
            <person name="Liu X.-D."/>
            <person name="Liao X.-Y."/>
            <person name="Jiang Y.-T."/>
            <person name="Yu X."/>
            <person name="Hao Y."/>
            <person name="Huang J."/>
            <person name="Zhao X.-W."/>
            <person name="Ke S."/>
            <person name="Chen Y.-Y."/>
            <person name="Wu W.-L."/>
            <person name="Hsu J.-L."/>
            <person name="Lin Y.-F."/>
            <person name="Huang M.-D."/>
            <person name="Li C.-Y."/>
            <person name="Huang L."/>
            <person name="Wang Z.-W."/>
            <person name="Zhao X."/>
            <person name="Zhong W.-Y."/>
            <person name="Peng D.-H."/>
            <person name="Ahmad S."/>
            <person name="Lan S."/>
            <person name="Zhang J.-S."/>
            <person name="Tsai W.-C."/>
            <person name="Van De Peer Y."/>
            <person name="Liu Z.-J."/>
        </authorList>
    </citation>
    <scope>NUCLEOTIDE SEQUENCE</scope>
    <source>
        <strain evidence="2">CP</strain>
        <tissue evidence="2">Leaves</tissue>
    </source>
</reference>
<feature type="compositionally biased region" description="Basic residues" evidence="1">
    <location>
        <begin position="24"/>
        <end position="33"/>
    </location>
</feature>
<dbReference type="Proteomes" id="UP001180020">
    <property type="component" value="Unassembled WGS sequence"/>
</dbReference>
<sequence length="211" mass="23748">MDSRDEWMKIDLPFSAGPQETMKPRGRPRKNRIKNLDEKKKHRHKCTRCKEHKPTNLSPIPQEATSHLPYYVPNIKTDPSASHTTGDPSHHKPTNLSPIPQEANSHLPYYVPNTKIDPSEGSGRGTIRGCGRVNRRGRGSVGRSSIFNNMGGARPDQGGSMRDSQSTSMDGEGNIMRRIASYTEDEITKLRNEKISDYVVVYDFEISTTIE</sequence>
<comment type="caution">
    <text evidence="2">The sequence shown here is derived from an EMBL/GenBank/DDBJ whole genome shotgun (WGS) entry which is preliminary data.</text>
</comment>